<keyword evidence="1" id="KW-1133">Transmembrane helix</keyword>
<gene>
    <name evidence="2" type="ORF">DKG77_02330</name>
</gene>
<proteinExistence type="predicted"/>
<accession>A0A316L444</accession>
<dbReference type="Proteomes" id="UP000245762">
    <property type="component" value="Unassembled WGS sequence"/>
</dbReference>
<keyword evidence="1" id="KW-0472">Membrane</keyword>
<dbReference type="EMBL" id="QGEG01000001">
    <property type="protein sequence ID" value="PWL39689.1"/>
    <property type="molecule type" value="Genomic_DNA"/>
</dbReference>
<evidence type="ECO:0000256" key="1">
    <source>
        <dbReference type="SAM" id="Phobius"/>
    </source>
</evidence>
<keyword evidence="3" id="KW-1185">Reference proteome</keyword>
<evidence type="ECO:0000313" key="3">
    <source>
        <dbReference type="Proteomes" id="UP000245762"/>
    </source>
</evidence>
<sequence>MLKSRFASDVPWDFGITAQLKFFCQDSTITKKTKKYIVIYFLVLIFYENLLLKLLYSTALPNSTATFSFNLGMCLNLR</sequence>
<evidence type="ECO:0000313" key="2">
    <source>
        <dbReference type="EMBL" id="PWL39689.1"/>
    </source>
</evidence>
<reference evidence="2 3" key="1">
    <citation type="submission" date="2018-05" db="EMBL/GenBank/DDBJ databases">
        <title>Complete genome sequence of Flagellimonas aquimarina ECD12 isolated from seaweed Ecklonia cava.</title>
        <authorList>
            <person name="Choi S."/>
            <person name="Seong C."/>
        </authorList>
    </citation>
    <scope>NUCLEOTIDE SEQUENCE [LARGE SCALE GENOMIC DNA]</scope>
    <source>
        <strain evidence="2 3">ECD12</strain>
    </source>
</reference>
<protein>
    <submittedName>
        <fullName evidence="2">Uncharacterized protein</fullName>
    </submittedName>
</protein>
<name>A0A316L444_9FLAO</name>
<keyword evidence="1" id="KW-0812">Transmembrane</keyword>
<organism evidence="2 3">
    <name type="scientific">Flagellimonas aquimarina</name>
    <dbReference type="NCBI Taxonomy" id="2201895"/>
    <lineage>
        <taxon>Bacteria</taxon>
        <taxon>Pseudomonadati</taxon>
        <taxon>Bacteroidota</taxon>
        <taxon>Flavobacteriia</taxon>
        <taxon>Flavobacteriales</taxon>
        <taxon>Flavobacteriaceae</taxon>
        <taxon>Flagellimonas</taxon>
    </lineage>
</organism>
<feature type="transmembrane region" description="Helical" evidence="1">
    <location>
        <begin position="37"/>
        <end position="56"/>
    </location>
</feature>
<dbReference type="AlphaFoldDB" id="A0A316L444"/>
<comment type="caution">
    <text evidence="2">The sequence shown here is derived from an EMBL/GenBank/DDBJ whole genome shotgun (WGS) entry which is preliminary data.</text>
</comment>